<dbReference type="RefSeq" id="XP_023667037.1">
    <property type="nucleotide sequence ID" value="XM_023811269.1"/>
</dbReference>
<dbReference type="CTD" id="84276"/>
<dbReference type="Proteomes" id="UP000261540">
    <property type="component" value="Unplaced"/>
</dbReference>
<sequence>MTASAVACTVKSPVALQIGDVQSDTSRPGVYVIDVTFPQGQVVKIRDVSFKNYYTGFLTVRLQMKGSACQEGSVKWVTCLRNHRLMPNPHTEEGSQDYFSVYGHQMLVEPDNVTAVRLILRQPSSSWLNFTLEEIKIHQCVNDDSEREVPVWFSELTPVDQVPDLQGLPDPQAVASSIQQMWALTEVMQTSQTAVPIGRFDVDGCYDVNLLSYT</sequence>
<keyword evidence="2" id="KW-1185">Reference proteome</keyword>
<proteinExistence type="predicted"/>
<dbReference type="AlphaFoldDB" id="A0A3B3SDI5"/>
<name>A0A3B3SDI5_9TELE</name>
<reference evidence="1" key="1">
    <citation type="submission" date="2025-08" db="UniProtKB">
        <authorList>
            <consortium name="Ensembl"/>
        </authorList>
    </citation>
    <scope>IDENTIFICATION</scope>
</reference>
<dbReference type="KEGG" id="pki:111843593"/>
<dbReference type="OrthoDB" id="73161at2759"/>
<reference evidence="1" key="2">
    <citation type="submission" date="2025-09" db="UniProtKB">
        <authorList>
            <consortium name="Ensembl"/>
        </authorList>
    </citation>
    <scope>IDENTIFICATION</scope>
</reference>
<protein>
    <submittedName>
        <fullName evidence="1">Nicolin 1</fullName>
    </submittedName>
</protein>
<dbReference type="RefSeq" id="XP_072571612.1">
    <property type="nucleotide sequence ID" value="XM_072715511.1"/>
</dbReference>
<dbReference type="Ensembl" id="ENSPKIT00000009611.1">
    <property type="protein sequence ID" value="ENSPKIP00000028824.1"/>
    <property type="gene ID" value="ENSPKIG00000010313.1"/>
</dbReference>
<evidence type="ECO:0000313" key="1">
    <source>
        <dbReference type="Ensembl" id="ENSPKIP00000028824.1"/>
    </source>
</evidence>
<dbReference type="GeneID" id="111843593"/>
<dbReference type="GO" id="GO:0005654">
    <property type="term" value="C:nucleoplasm"/>
    <property type="evidence" value="ECO:0007669"/>
    <property type="project" value="TreeGrafter"/>
</dbReference>
<dbReference type="STRING" id="1676925.ENSPKIP00000028824"/>
<dbReference type="GeneTree" id="ENSGT00390000001505"/>
<dbReference type="PANTHER" id="PTHR31239:SF2">
    <property type="entry name" value="NICOLIN-1"/>
    <property type="match status" value="1"/>
</dbReference>
<accession>A0A3B3SDI5</accession>
<dbReference type="RefSeq" id="XP_023667038.1">
    <property type="nucleotide sequence ID" value="XM_023811270.1"/>
</dbReference>
<dbReference type="InterPro" id="IPR040235">
    <property type="entry name" value="Nicolin-1"/>
</dbReference>
<evidence type="ECO:0000313" key="2">
    <source>
        <dbReference type="Proteomes" id="UP000261540"/>
    </source>
</evidence>
<dbReference type="PANTHER" id="PTHR31239">
    <property type="entry name" value="NICOLIN 1"/>
    <property type="match status" value="1"/>
</dbReference>
<organism evidence="1 2">
    <name type="scientific">Paramormyrops kingsleyae</name>
    <dbReference type="NCBI Taxonomy" id="1676925"/>
    <lineage>
        <taxon>Eukaryota</taxon>
        <taxon>Metazoa</taxon>
        <taxon>Chordata</taxon>
        <taxon>Craniata</taxon>
        <taxon>Vertebrata</taxon>
        <taxon>Euteleostomi</taxon>
        <taxon>Actinopterygii</taxon>
        <taxon>Neopterygii</taxon>
        <taxon>Teleostei</taxon>
        <taxon>Osteoglossocephala</taxon>
        <taxon>Osteoglossomorpha</taxon>
        <taxon>Osteoglossiformes</taxon>
        <taxon>Mormyridae</taxon>
        <taxon>Paramormyrops</taxon>
    </lineage>
</organism>